<comment type="caution">
    <text evidence="2">The sequence shown here is derived from an EMBL/GenBank/DDBJ whole genome shotgun (WGS) entry which is preliminary data.</text>
</comment>
<reference evidence="2 3" key="1">
    <citation type="submission" date="2024-06" db="EMBL/GenBank/DDBJ databases">
        <title>Genomic Encyclopedia of Type Strains, Phase IV (KMG-IV): sequencing the most valuable type-strain genomes for metagenomic binning, comparative biology and taxonomic classification.</title>
        <authorList>
            <person name="Goeker M."/>
        </authorList>
    </citation>
    <scope>NUCLEOTIDE SEQUENCE [LARGE SCALE GENOMIC DNA]</scope>
    <source>
        <strain evidence="2 3">DSM 21331</strain>
    </source>
</reference>
<feature type="compositionally biased region" description="Basic and acidic residues" evidence="1">
    <location>
        <begin position="30"/>
        <end position="43"/>
    </location>
</feature>
<name>A0ABV2L5Q5_9HYPH</name>
<protein>
    <submittedName>
        <fullName evidence="2">Uncharacterized protein</fullName>
    </submittedName>
</protein>
<evidence type="ECO:0000313" key="3">
    <source>
        <dbReference type="Proteomes" id="UP001549145"/>
    </source>
</evidence>
<evidence type="ECO:0000313" key="2">
    <source>
        <dbReference type="EMBL" id="MET3693158.1"/>
    </source>
</evidence>
<sequence length="69" mass="7219">MTKRTPPFSPQSLFERDCLGWIVEGVGGHEASHADEASGRDVEASGALAEKPTPVAQLAEGALDDPAPF</sequence>
<gene>
    <name evidence="2" type="ORF">ABID43_002705</name>
</gene>
<dbReference type="EMBL" id="JBEPMM010000007">
    <property type="protein sequence ID" value="MET3693158.1"/>
    <property type="molecule type" value="Genomic_DNA"/>
</dbReference>
<feature type="region of interest" description="Disordered" evidence="1">
    <location>
        <begin position="30"/>
        <end position="69"/>
    </location>
</feature>
<organism evidence="2 3">
    <name type="scientific">Methylobacterium goesingense</name>
    <dbReference type="NCBI Taxonomy" id="243690"/>
    <lineage>
        <taxon>Bacteria</taxon>
        <taxon>Pseudomonadati</taxon>
        <taxon>Pseudomonadota</taxon>
        <taxon>Alphaproteobacteria</taxon>
        <taxon>Hyphomicrobiales</taxon>
        <taxon>Methylobacteriaceae</taxon>
        <taxon>Methylobacterium</taxon>
    </lineage>
</organism>
<accession>A0ABV2L5Q5</accession>
<dbReference type="Proteomes" id="UP001549145">
    <property type="component" value="Unassembled WGS sequence"/>
</dbReference>
<evidence type="ECO:0000256" key="1">
    <source>
        <dbReference type="SAM" id="MobiDB-lite"/>
    </source>
</evidence>
<keyword evidence="3" id="KW-1185">Reference proteome</keyword>
<proteinExistence type="predicted"/>